<name>A0A1Z4EU68_9MYCO</name>
<keyword evidence="2" id="KW-1133">Transmembrane helix</keyword>
<proteinExistence type="predicted"/>
<dbReference type="KEGG" id="mste:MSTE_01143"/>
<protein>
    <recommendedName>
        <fullName evidence="5">DUF3060 domain-containing protein</fullName>
    </recommendedName>
</protein>
<dbReference type="EMBL" id="AP018165">
    <property type="protein sequence ID" value="BAX96473.1"/>
    <property type="molecule type" value="Genomic_DNA"/>
</dbReference>
<feature type="transmembrane region" description="Helical" evidence="2">
    <location>
        <begin position="72"/>
        <end position="91"/>
    </location>
</feature>
<keyword evidence="2" id="KW-0472">Membrane</keyword>
<sequence length="226" mass="24227">MWDYLWVEPDGDPEARIRELERSLNETARTSELGVTKPNPYPPTVSSPYPPPPVYGTPYPPRLSVRRFRRRFIVFFALITAGVAGLVFYAAKTTLPQHVRTSPGPTSTLPVRSTLVPPATRTRATASSSAPAGPTFVPAGSTFSVSGTHKQVAVDCDGCLINVSGVSNTVEITGNCDTLTVSGVENTVHLETARKIGVSGFDNKVTYYSGEPEVSKSGNNNTVEQG</sequence>
<organism evidence="3 4">
    <name type="scientific">[Mycobacterium] stephanolepidis</name>
    <dbReference type="NCBI Taxonomy" id="1520670"/>
    <lineage>
        <taxon>Bacteria</taxon>
        <taxon>Bacillati</taxon>
        <taxon>Actinomycetota</taxon>
        <taxon>Actinomycetes</taxon>
        <taxon>Mycobacteriales</taxon>
        <taxon>Mycobacteriaceae</taxon>
        <taxon>Mycobacteroides</taxon>
    </lineage>
</organism>
<reference evidence="3 4" key="2">
    <citation type="journal article" date="2017" name="Int. J. Syst. Evol. Microbiol.">
        <title>Mycobacterium stephanolepidis sp. nov., a rapidly growing species related to Mycobacterium chelonae, isolated from marine teleost fish, Stephanolepis cirrhifer.</title>
        <authorList>
            <person name="Fukano H."/>
            <person name="Wada S."/>
            <person name="Kurata O."/>
            <person name="Katayama K."/>
            <person name="Fujiwara N."/>
            <person name="Hoshino Y."/>
        </authorList>
    </citation>
    <scope>NUCLEOTIDE SEQUENCE [LARGE SCALE GENOMIC DNA]</scope>
    <source>
        <strain evidence="3 4">NJB0901</strain>
    </source>
</reference>
<evidence type="ECO:0000313" key="4">
    <source>
        <dbReference type="Proteomes" id="UP000217954"/>
    </source>
</evidence>
<accession>A0A1Z4EU68</accession>
<feature type="compositionally biased region" description="Pro residues" evidence="1">
    <location>
        <begin position="39"/>
        <end position="53"/>
    </location>
</feature>
<dbReference type="InterPro" id="IPR021417">
    <property type="entry name" value="DUF3060"/>
</dbReference>
<dbReference type="AlphaFoldDB" id="A0A1Z4EU68"/>
<evidence type="ECO:0000256" key="1">
    <source>
        <dbReference type="SAM" id="MobiDB-lite"/>
    </source>
</evidence>
<evidence type="ECO:0008006" key="5">
    <source>
        <dbReference type="Google" id="ProtNLM"/>
    </source>
</evidence>
<feature type="region of interest" description="Disordered" evidence="1">
    <location>
        <begin position="24"/>
        <end position="53"/>
    </location>
</feature>
<evidence type="ECO:0000313" key="3">
    <source>
        <dbReference type="EMBL" id="BAX96473.1"/>
    </source>
</evidence>
<reference evidence="4" key="1">
    <citation type="journal article" date="2017" name="Genome Announc.">
        <title>Complete Genome Sequence of Mycobacterium stephanolepidis.</title>
        <authorList>
            <person name="Fukano H."/>
            <person name="Yoshida M."/>
            <person name="Katayama Y."/>
            <person name="Omatsu T."/>
            <person name="Mizutani T."/>
            <person name="Kurata O."/>
            <person name="Wada S."/>
            <person name="Hoshino Y."/>
        </authorList>
    </citation>
    <scope>NUCLEOTIDE SEQUENCE [LARGE SCALE GENOMIC DNA]</scope>
    <source>
        <strain evidence="4">NJB0901</strain>
    </source>
</reference>
<dbReference type="Proteomes" id="UP000217954">
    <property type="component" value="Chromosome"/>
</dbReference>
<evidence type="ECO:0000256" key="2">
    <source>
        <dbReference type="SAM" id="Phobius"/>
    </source>
</evidence>
<keyword evidence="2" id="KW-0812">Transmembrane</keyword>
<keyword evidence="4" id="KW-1185">Reference proteome</keyword>
<gene>
    <name evidence="3" type="ORF">MSTE_01143</name>
</gene>
<dbReference type="Pfam" id="PF11259">
    <property type="entry name" value="DUF3060"/>
    <property type="match status" value="1"/>
</dbReference>